<feature type="region of interest" description="Disordered" evidence="1">
    <location>
        <begin position="234"/>
        <end position="253"/>
    </location>
</feature>
<feature type="region of interest" description="Disordered" evidence="1">
    <location>
        <begin position="150"/>
        <end position="175"/>
    </location>
</feature>
<feature type="region of interest" description="Disordered" evidence="1">
    <location>
        <begin position="1"/>
        <end position="70"/>
    </location>
</feature>
<sequence>MARSNSRRPSGSSAPSGSCSPGPTSAQAGLGHPHLRRAAARCRGARPTRRPRCGHHTPPRGPAPAPLHGLHARRRWGGPTQPFPPAAAAWLLHQYPILRHHSLVLRRLHPPLRPGHAADFGPLPDPLAAVYAPVPRDSLAVYHEPTTARSSFTTPMTSRSSPWSVPSRTTRPPRGSSCRMVALAMVDPLRGRHKRGLFMRWSAANWCSSSWLQRAAARDQLEVWAERTGSEIVIDNDKKAQPPAVSRPRVGTR</sequence>
<proteinExistence type="predicted"/>
<evidence type="ECO:0000313" key="3">
    <source>
        <dbReference type="Proteomes" id="UP000823388"/>
    </source>
</evidence>
<feature type="compositionally biased region" description="Basic residues" evidence="1">
    <location>
        <begin position="33"/>
        <end position="58"/>
    </location>
</feature>
<comment type="caution">
    <text evidence="2">The sequence shown here is derived from an EMBL/GenBank/DDBJ whole genome shotgun (WGS) entry which is preliminary data.</text>
</comment>
<name>A0A8T0WVW4_PANVG</name>
<reference evidence="2" key="1">
    <citation type="submission" date="2020-05" db="EMBL/GenBank/DDBJ databases">
        <title>WGS assembly of Panicum virgatum.</title>
        <authorList>
            <person name="Lovell J.T."/>
            <person name="Jenkins J."/>
            <person name="Shu S."/>
            <person name="Juenger T.E."/>
            <person name="Schmutz J."/>
        </authorList>
    </citation>
    <scope>NUCLEOTIDE SEQUENCE</scope>
    <source>
        <strain evidence="2">AP13</strain>
    </source>
</reference>
<keyword evidence="3" id="KW-1185">Reference proteome</keyword>
<feature type="compositionally biased region" description="Low complexity" evidence="1">
    <location>
        <begin position="1"/>
        <end position="26"/>
    </location>
</feature>
<protein>
    <submittedName>
        <fullName evidence="2">Uncharacterized protein</fullName>
    </submittedName>
</protein>
<evidence type="ECO:0000313" key="2">
    <source>
        <dbReference type="EMBL" id="KAG2649274.1"/>
    </source>
</evidence>
<gene>
    <name evidence="2" type="ORF">PVAP13_1NG099544</name>
</gene>
<feature type="compositionally biased region" description="Polar residues" evidence="1">
    <location>
        <begin position="150"/>
        <end position="170"/>
    </location>
</feature>
<evidence type="ECO:0000256" key="1">
    <source>
        <dbReference type="SAM" id="MobiDB-lite"/>
    </source>
</evidence>
<accession>A0A8T0WVW4</accession>
<organism evidence="2 3">
    <name type="scientific">Panicum virgatum</name>
    <name type="common">Blackwell switchgrass</name>
    <dbReference type="NCBI Taxonomy" id="38727"/>
    <lineage>
        <taxon>Eukaryota</taxon>
        <taxon>Viridiplantae</taxon>
        <taxon>Streptophyta</taxon>
        <taxon>Embryophyta</taxon>
        <taxon>Tracheophyta</taxon>
        <taxon>Spermatophyta</taxon>
        <taxon>Magnoliopsida</taxon>
        <taxon>Liliopsida</taxon>
        <taxon>Poales</taxon>
        <taxon>Poaceae</taxon>
        <taxon>PACMAD clade</taxon>
        <taxon>Panicoideae</taxon>
        <taxon>Panicodae</taxon>
        <taxon>Paniceae</taxon>
        <taxon>Panicinae</taxon>
        <taxon>Panicum</taxon>
        <taxon>Panicum sect. Hiantes</taxon>
    </lineage>
</organism>
<dbReference type="AlphaFoldDB" id="A0A8T0WVW4"/>
<dbReference type="Proteomes" id="UP000823388">
    <property type="component" value="Chromosome 1N"/>
</dbReference>
<dbReference type="EMBL" id="CM029038">
    <property type="protein sequence ID" value="KAG2649274.1"/>
    <property type="molecule type" value="Genomic_DNA"/>
</dbReference>